<dbReference type="InterPro" id="IPR029033">
    <property type="entry name" value="His_PPase_superfam"/>
</dbReference>
<name>A0A918UCB9_9NEIS</name>
<dbReference type="PANTHER" id="PTHR48100">
    <property type="entry name" value="BROAD-SPECIFICITY PHOSPHATASE YOR283W-RELATED"/>
    <property type="match status" value="1"/>
</dbReference>
<keyword evidence="1" id="KW-0418">Kinase</keyword>
<reference evidence="1" key="1">
    <citation type="journal article" date="2014" name="Int. J. Syst. Evol. Microbiol.">
        <title>Complete genome sequence of Corynebacterium casei LMG S-19264T (=DSM 44701T), isolated from a smear-ripened cheese.</title>
        <authorList>
            <consortium name="US DOE Joint Genome Institute (JGI-PGF)"/>
            <person name="Walter F."/>
            <person name="Albersmeier A."/>
            <person name="Kalinowski J."/>
            <person name="Ruckert C."/>
        </authorList>
    </citation>
    <scope>NUCLEOTIDE SEQUENCE</scope>
    <source>
        <strain evidence="1">KCTC 32182</strain>
    </source>
</reference>
<dbReference type="Pfam" id="PF00300">
    <property type="entry name" value="His_Phos_1"/>
    <property type="match status" value="1"/>
</dbReference>
<dbReference type="SMART" id="SM00855">
    <property type="entry name" value="PGAM"/>
    <property type="match status" value="1"/>
</dbReference>
<dbReference type="SUPFAM" id="SSF53254">
    <property type="entry name" value="Phosphoglycerate mutase-like"/>
    <property type="match status" value="1"/>
</dbReference>
<evidence type="ECO:0000313" key="2">
    <source>
        <dbReference type="Proteomes" id="UP000645257"/>
    </source>
</evidence>
<keyword evidence="1" id="KW-0808">Transferase</keyword>
<accession>A0A918UCB9</accession>
<evidence type="ECO:0000313" key="1">
    <source>
        <dbReference type="EMBL" id="GGY30129.1"/>
    </source>
</evidence>
<reference evidence="1" key="2">
    <citation type="submission" date="2020-09" db="EMBL/GenBank/DDBJ databases">
        <authorList>
            <person name="Sun Q."/>
            <person name="Kim S."/>
        </authorList>
    </citation>
    <scope>NUCLEOTIDE SEQUENCE</scope>
    <source>
        <strain evidence="1">KCTC 32182</strain>
    </source>
</reference>
<dbReference type="PANTHER" id="PTHR48100:SF15">
    <property type="entry name" value="SEDOHEPTULOSE 1,7-BISPHOSPHATASE"/>
    <property type="match status" value="1"/>
</dbReference>
<keyword evidence="2" id="KW-1185">Reference proteome</keyword>
<dbReference type="InterPro" id="IPR050275">
    <property type="entry name" value="PGM_Phosphatase"/>
</dbReference>
<proteinExistence type="predicted"/>
<protein>
    <submittedName>
        <fullName evidence="1">Phosphoglycerate kinase</fullName>
    </submittedName>
</protein>
<dbReference type="CDD" id="cd07067">
    <property type="entry name" value="HP_PGM_like"/>
    <property type="match status" value="1"/>
</dbReference>
<comment type="caution">
    <text evidence="1">The sequence shown here is derived from an EMBL/GenBank/DDBJ whole genome shotgun (WGS) entry which is preliminary data.</text>
</comment>
<dbReference type="GO" id="GO:0070297">
    <property type="term" value="P:regulation of phosphorelay signal transduction system"/>
    <property type="evidence" value="ECO:0007669"/>
    <property type="project" value="TreeGrafter"/>
</dbReference>
<dbReference type="GO" id="GO:0016301">
    <property type="term" value="F:kinase activity"/>
    <property type="evidence" value="ECO:0007669"/>
    <property type="project" value="UniProtKB-KW"/>
</dbReference>
<dbReference type="Proteomes" id="UP000645257">
    <property type="component" value="Unassembled WGS sequence"/>
</dbReference>
<dbReference type="GO" id="GO:0101006">
    <property type="term" value="F:protein histidine phosphatase activity"/>
    <property type="evidence" value="ECO:0007669"/>
    <property type="project" value="TreeGrafter"/>
</dbReference>
<sequence>MPLTIHCYRHGESAANAGAATSDPALIPLTELGHQQAQALAATINTMPDLLVVSPFLRAQQTAVPLQQHYPQTQVVSWPVQEFTYLSPAKSAGTTAAQRRPRVQAYWATADVMYEDGDGAESFFAFMQRVVATRQQLEALHHSDAKSVVMVGHGQFWQALRAVLTGQLQPVDAQAMRAFRALEDTQPLHNAQGFSAVFDGQRWQLR</sequence>
<dbReference type="InterPro" id="IPR013078">
    <property type="entry name" value="His_Pase_superF_clade-1"/>
</dbReference>
<dbReference type="RefSeq" id="WP_189536973.1">
    <property type="nucleotide sequence ID" value="NZ_BMYX01000036.1"/>
</dbReference>
<organism evidence="1 2">
    <name type="scientific">Paludibacterium paludis</name>
    <dbReference type="NCBI Taxonomy" id="1225769"/>
    <lineage>
        <taxon>Bacteria</taxon>
        <taxon>Pseudomonadati</taxon>
        <taxon>Pseudomonadota</taxon>
        <taxon>Betaproteobacteria</taxon>
        <taxon>Neisseriales</taxon>
        <taxon>Chromobacteriaceae</taxon>
        <taxon>Paludibacterium</taxon>
    </lineage>
</organism>
<dbReference type="AlphaFoldDB" id="A0A918UCB9"/>
<dbReference type="Gene3D" id="3.40.50.1240">
    <property type="entry name" value="Phosphoglycerate mutase-like"/>
    <property type="match status" value="1"/>
</dbReference>
<dbReference type="EMBL" id="BMYX01000036">
    <property type="protein sequence ID" value="GGY30129.1"/>
    <property type="molecule type" value="Genomic_DNA"/>
</dbReference>
<gene>
    <name evidence="1" type="ORF">GCM10011289_36140</name>
</gene>